<dbReference type="GO" id="GO:0043161">
    <property type="term" value="P:proteasome-mediated ubiquitin-dependent protein catabolic process"/>
    <property type="evidence" value="ECO:0007669"/>
    <property type="project" value="TreeGrafter"/>
</dbReference>
<dbReference type="GeneID" id="92183892"/>
<comment type="caution">
    <text evidence="3">The sequence shown here is derived from an EMBL/GenBank/DDBJ whole genome shotgun (WGS) entry which is preliminary data.</text>
</comment>
<feature type="compositionally biased region" description="Basic residues" evidence="2">
    <location>
        <begin position="275"/>
        <end position="285"/>
    </location>
</feature>
<sequence length="728" mass="81119">MSDDLHPDLEYFYDSLDTGDHDDGDEWEDDPDDGEFYIDADDIMIDEDEDDDLDEDYDDDDDEDESDEDMAGVTFLNDTDTRATRSGGNRQGQEEEEEDGGQTFLEIAQLINDSSASVEARTSLLARILSGRAPVTSGGGGSALLRSLAGRGVSDEDRAREQAARRRNERWWKPQTEPDPKGLELLRSGEFGRVGEWRAPGKAGRMRPRARDPRCRGWNGSAAKPVQATIPNTAGTVVATYPSIPYVGQFAKEDYSIFYTATQFYTLHLYDTSRSRKPQTRRRSRAASQPVPSPAPIAGNAGPEEEENEEDYEDEDEDDDDAWGGWSNTRRGMVDDQTSLKKIKTVQGIEGSWTVTDCDADKKGEKMIYSSITPSVHMLYTNEFDQEHVELNFSGSRRSESMWGYDRFGIWSIRFSADGKEVVAGAGSGKIMVYDIEAERRSLSVSGHADDVNAVCFADESSTNILVSGSDDGYVKVWDRRSLSSSTPSGILVGATEGITYTSPKGDGRYIVVNSKDQAARLYDLRKMKSHSEFDMEPDAVAKYGQSSFDYRHMRYPPPKRLAHPKDCSVMTYRGHSVLRTLIRCHFSPRESTGQSYIYSGSADGLIHIWSLDGQVVQVLNRAESEPLQTATGEYSDPSAPSRRSQNPRYSVQPYESYGMGYTVRDVAWHGYEPTLMSTCWEVDGGYRRGGTVAKHEWKGLGKGGMGKLEDWVEKKKQEALAQGAVDV</sequence>
<feature type="repeat" description="WD" evidence="1">
    <location>
        <begin position="445"/>
        <end position="479"/>
    </location>
</feature>
<proteinExistence type="predicted"/>
<feature type="compositionally biased region" description="Acidic residues" evidence="2">
    <location>
        <begin position="303"/>
        <end position="322"/>
    </location>
</feature>
<evidence type="ECO:0000313" key="3">
    <source>
        <dbReference type="EMBL" id="KAK8844784.1"/>
    </source>
</evidence>
<feature type="compositionally biased region" description="Acidic residues" evidence="2">
    <location>
        <begin position="20"/>
        <end position="70"/>
    </location>
</feature>
<gene>
    <name evidence="3" type="ORF">IAR55_006634</name>
</gene>
<dbReference type="GO" id="GO:0080008">
    <property type="term" value="C:Cul4-RING E3 ubiquitin ligase complex"/>
    <property type="evidence" value="ECO:0007669"/>
    <property type="project" value="TreeGrafter"/>
</dbReference>
<dbReference type="PROSITE" id="PS50082">
    <property type="entry name" value="WD_REPEATS_2"/>
    <property type="match status" value="1"/>
</dbReference>
<dbReference type="InterPro" id="IPR051859">
    <property type="entry name" value="DCAF"/>
</dbReference>
<keyword evidence="1" id="KW-0853">WD repeat</keyword>
<feature type="region of interest" description="Disordered" evidence="2">
    <location>
        <begin position="273"/>
        <end position="330"/>
    </location>
</feature>
<dbReference type="SMART" id="SM00320">
    <property type="entry name" value="WD40"/>
    <property type="match status" value="4"/>
</dbReference>
<evidence type="ECO:0000313" key="4">
    <source>
        <dbReference type="Proteomes" id="UP001388673"/>
    </source>
</evidence>
<organism evidence="3 4">
    <name type="scientific">Kwoniella newhampshirensis</name>
    <dbReference type="NCBI Taxonomy" id="1651941"/>
    <lineage>
        <taxon>Eukaryota</taxon>
        <taxon>Fungi</taxon>
        <taxon>Dikarya</taxon>
        <taxon>Basidiomycota</taxon>
        <taxon>Agaricomycotina</taxon>
        <taxon>Tremellomycetes</taxon>
        <taxon>Tremellales</taxon>
        <taxon>Cryptococcaceae</taxon>
        <taxon>Kwoniella</taxon>
    </lineage>
</organism>
<name>A0AAW0YUE5_9TREE</name>
<dbReference type="PANTHER" id="PTHR19847:SF7">
    <property type="entry name" value="DDB1- AND CUL4-ASSOCIATED FACTOR 11"/>
    <property type="match status" value="1"/>
</dbReference>
<dbReference type="KEGG" id="kne:92183892"/>
<feature type="compositionally biased region" description="Basic and acidic residues" evidence="2">
    <location>
        <begin position="153"/>
        <end position="183"/>
    </location>
</feature>
<dbReference type="RefSeq" id="XP_066800008.1">
    <property type="nucleotide sequence ID" value="XM_066949714.1"/>
</dbReference>
<accession>A0AAW0YUE5</accession>
<feature type="region of interest" description="Disordered" evidence="2">
    <location>
        <begin position="1"/>
        <end position="103"/>
    </location>
</feature>
<dbReference type="Gene3D" id="2.130.10.10">
    <property type="entry name" value="YVTN repeat-like/Quinoprotein amine dehydrogenase"/>
    <property type="match status" value="1"/>
</dbReference>
<protein>
    <recommendedName>
        <fullName evidence="5">WD40 repeat-like protein</fullName>
    </recommendedName>
</protein>
<evidence type="ECO:0000256" key="2">
    <source>
        <dbReference type="SAM" id="MobiDB-lite"/>
    </source>
</evidence>
<evidence type="ECO:0000256" key="1">
    <source>
        <dbReference type="PROSITE-ProRule" id="PRU00221"/>
    </source>
</evidence>
<feature type="region of interest" description="Disordered" evidence="2">
    <location>
        <begin position="627"/>
        <end position="651"/>
    </location>
</feature>
<dbReference type="PANTHER" id="PTHR19847">
    <property type="entry name" value="DDB1- AND CUL4-ASSOCIATED FACTOR 11"/>
    <property type="match status" value="1"/>
</dbReference>
<dbReference type="AlphaFoldDB" id="A0AAW0YUE5"/>
<dbReference type="InterPro" id="IPR001680">
    <property type="entry name" value="WD40_rpt"/>
</dbReference>
<dbReference type="InterPro" id="IPR036322">
    <property type="entry name" value="WD40_repeat_dom_sf"/>
</dbReference>
<keyword evidence="4" id="KW-1185">Reference proteome</keyword>
<feature type="region of interest" description="Disordered" evidence="2">
    <location>
        <begin position="151"/>
        <end position="183"/>
    </location>
</feature>
<evidence type="ECO:0008006" key="5">
    <source>
        <dbReference type="Google" id="ProtNLM"/>
    </source>
</evidence>
<dbReference type="PROSITE" id="PS50294">
    <property type="entry name" value="WD_REPEATS_REGION"/>
    <property type="match status" value="1"/>
</dbReference>
<dbReference type="SUPFAM" id="SSF50978">
    <property type="entry name" value="WD40 repeat-like"/>
    <property type="match status" value="1"/>
</dbReference>
<dbReference type="InterPro" id="IPR015943">
    <property type="entry name" value="WD40/YVTN_repeat-like_dom_sf"/>
</dbReference>
<dbReference type="EMBL" id="JBCAWK010000013">
    <property type="protein sequence ID" value="KAK8844784.1"/>
    <property type="molecule type" value="Genomic_DNA"/>
</dbReference>
<dbReference type="Proteomes" id="UP001388673">
    <property type="component" value="Unassembled WGS sequence"/>
</dbReference>
<feature type="region of interest" description="Disordered" evidence="2">
    <location>
        <begin position="196"/>
        <end position="221"/>
    </location>
</feature>
<reference evidence="3 4" key="1">
    <citation type="journal article" date="2024" name="bioRxiv">
        <title>Comparative genomics of Cryptococcus and Kwoniella reveals pathogenesis evolution and contrasting karyotype dynamics via intercentromeric recombination or chromosome fusion.</title>
        <authorList>
            <person name="Coelho M.A."/>
            <person name="David-Palma M."/>
            <person name="Shea T."/>
            <person name="Bowers K."/>
            <person name="McGinley-Smith S."/>
            <person name="Mohammad A.W."/>
            <person name="Gnirke A."/>
            <person name="Yurkov A.M."/>
            <person name="Nowrousian M."/>
            <person name="Sun S."/>
            <person name="Cuomo C.A."/>
            <person name="Heitman J."/>
        </authorList>
    </citation>
    <scope>NUCLEOTIDE SEQUENCE [LARGE SCALE GENOMIC DNA]</scope>
    <source>
        <strain evidence="3 4">CBS 13917</strain>
    </source>
</reference>
<dbReference type="Pfam" id="PF00400">
    <property type="entry name" value="WD40"/>
    <property type="match status" value="3"/>
</dbReference>